<evidence type="ECO:0000256" key="4">
    <source>
        <dbReference type="ARBA" id="ARBA00023163"/>
    </source>
</evidence>
<dbReference type="GO" id="GO:0005634">
    <property type="term" value="C:nucleus"/>
    <property type="evidence" value="ECO:0007669"/>
    <property type="project" value="UniProtKB-SubCell"/>
</dbReference>
<dbReference type="SMART" id="SM00353">
    <property type="entry name" value="HLH"/>
    <property type="match status" value="1"/>
</dbReference>
<dbReference type="Proteomes" id="UP001374584">
    <property type="component" value="Unassembled WGS sequence"/>
</dbReference>
<dbReference type="PANTHER" id="PTHR45914">
    <property type="entry name" value="TRANSCRIPTION FACTOR HEC3-RELATED"/>
    <property type="match status" value="1"/>
</dbReference>
<evidence type="ECO:0000313" key="9">
    <source>
        <dbReference type="Proteomes" id="UP001374584"/>
    </source>
</evidence>
<evidence type="ECO:0000313" key="8">
    <source>
        <dbReference type="EMBL" id="KAK7379254.1"/>
    </source>
</evidence>
<sequence>MALAKDQKIPHNSSMSSKVPNCVFNETVETTSVTVHRVNDYHKSVLEEEDGSQTTHGLSNDSGITHSPPLSGSDKGYTYKDTNYQPDEEESLINFKGYSNLMQAGESLLSFQHNRLVPNNCYLKDNIQKEYCVWENNLHQSHNHWNQTSPRSTKDMRLVQDFNCFQTASGYSSIVDNAKENQYGEGSSGWLYSAPTIPNHRSLHELGAREVVLQKRPSMGESIKAAKKQCSTGSKTPKHKSSPSKDPQSVAAKNRRERISERLKILQELVPNGSKVDMVTMLEKAISYVKFLQLQVKVLATDEFWPAQGGKPPDISQVKEVIDVIRSSQRERSLN</sequence>
<dbReference type="GO" id="GO:0046983">
    <property type="term" value="F:protein dimerization activity"/>
    <property type="evidence" value="ECO:0007669"/>
    <property type="project" value="InterPro"/>
</dbReference>
<evidence type="ECO:0000256" key="5">
    <source>
        <dbReference type="ARBA" id="ARBA00023242"/>
    </source>
</evidence>
<dbReference type="Gene3D" id="4.10.280.10">
    <property type="entry name" value="Helix-loop-helix DNA-binding domain"/>
    <property type="match status" value="1"/>
</dbReference>
<evidence type="ECO:0000256" key="3">
    <source>
        <dbReference type="ARBA" id="ARBA00023125"/>
    </source>
</evidence>
<feature type="domain" description="BHLH" evidence="7">
    <location>
        <begin position="243"/>
        <end position="292"/>
    </location>
</feature>
<comment type="caution">
    <text evidence="8">The sequence shown here is derived from an EMBL/GenBank/DDBJ whole genome shotgun (WGS) entry which is preliminary data.</text>
</comment>
<evidence type="ECO:0000256" key="6">
    <source>
        <dbReference type="SAM" id="MobiDB-lite"/>
    </source>
</evidence>
<feature type="region of interest" description="Disordered" evidence="6">
    <location>
        <begin position="46"/>
        <end position="83"/>
    </location>
</feature>
<protein>
    <recommendedName>
        <fullName evidence="7">BHLH domain-containing protein</fullName>
    </recommendedName>
</protein>
<feature type="region of interest" description="Disordered" evidence="6">
    <location>
        <begin position="218"/>
        <end position="256"/>
    </location>
</feature>
<keyword evidence="4" id="KW-0804">Transcription</keyword>
<dbReference type="FunFam" id="4.10.280.10:FF:000046">
    <property type="entry name" value="Transcription factor bHLH83"/>
    <property type="match status" value="1"/>
</dbReference>
<evidence type="ECO:0000256" key="1">
    <source>
        <dbReference type="ARBA" id="ARBA00004123"/>
    </source>
</evidence>
<dbReference type="GO" id="GO:0048766">
    <property type="term" value="P:root hair initiation"/>
    <property type="evidence" value="ECO:0007669"/>
    <property type="project" value="UniProtKB-ARBA"/>
</dbReference>
<accession>A0AAN9NZ73</accession>
<proteinExistence type="predicted"/>
<dbReference type="GO" id="GO:0003700">
    <property type="term" value="F:DNA-binding transcription factor activity"/>
    <property type="evidence" value="ECO:0007669"/>
    <property type="project" value="InterPro"/>
</dbReference>
<keyword evidence="3" id="KW-0238">DNA-binding</keyword>
<dbReference type="CDD" id="cd11454">
    <property type="entry name" value="bHLH_AtIND_like"/>
    <property type="match status" value="1"/>
</dbReference>
<gene>
    <name evidence="8" type="ORF">VNO80_04709</name>
</gene>
<evidence type="ECO:0000259" key="7">
    <source>
        <dbReference type="PROSITE" id="PS50888"/>
    </source>
</evidence>
<evidence type="ECO:0000256" key="2">
    <source>
        <dbReference type="ARBA" id="ARBA00023015"/>
    </source>
</evidence>
<dbReference type="PROSITE" id="PS50888">
    <property type="entry name" value="BHLH"/>
    <property type="match status" value="1"/>
</dbReference>
<organism evidence="8 9">
    <name type="scientific">Phaseolus coccineus</name>
    <name type="common">Scarlet runner bean</name>
    <name type="synonym">Phaseolus multiflorus</name>
    <dbReference type="NCBI Taxonomy" id="3886"/>
    <lineage>
        <taxon>Eukaryota</taxon>
        <taxon>Viridiplantae</taxon>
        <taxon>Streptophyta</taxon>
        <taxon>Embryophyta</taxon>
        <taxon>Tracheophyta</taxon>
        <taxon>Spermatophyta</taxon>
        <taxon>Magnoliopsida</taxon>
        <taxon>eudicotyledons</taxon>
        <taxon>Gunneridae</taxon>
        <taxon>Pentapetalae</taxon>
        <taxon>rosids</taxon>
        <taxon>fabids</taxon>
        <taxon>Fabales</taxon>
        <taxon>Fabaceae</taxon>
        <taxon>Papilionoideae</taxon>
        <taxon>50 kb inversion clade</taxon>
        <taxon>NPAAA clade</taxon>
        <taxon>indigoferoid/millettioid clade</taxon>
        <taxon>Phaseoleae</taxon>
        <taxon>Phaseolus</taxon>
    </lineage>
</organism>
<dbReference type="PANTHER" id="PTHR45914:SF59">
    <property type="entry name" value="TRANSCRIPTION FACTOR BHLH83-LIKE"/>
    <property type="match status" value="1"/>
</dbReference>
<keyword evidence="9" id="KW-1185">Reference proteome</keyword>
<name>A0AAN9NZ73_PHACN</name>
<dbReference type="InterPro" id="IPR036638">
    <property type="entry name" value="HLH_DNA-bd_sf"/>
</dbReference>
<keyword evidence="5" id="KW-0539">Nucleus</keyword>
<dbReference type="EMBL" id="JAYMYR010000002">
    <property type="protein sequence ID" value="KAK7379254.1"/>
    <property type="molecule type" value="Genomic_DNA"/>
</dbReference>
<comment type="subcellular location">
    <subcellularLocation>
        <location evidence="1">Nucleus</location>
    </subcellularLocation>
</comment>
<dbReference type="InterPro" id="IPR011598">
    <property type="entry name" value="bHLH_dom"/>
</dbReference>
<dbReference type="GO" id="GO:0003677">
    <property type="term" value="F:DNA binding"/>
    <property type="evidence" value="ECO:0007669"/>
    <property type="project" value="UniProtKB-KW"/>
</dbReference>
<dbReference type="Pfam" id="PF00010">
    <property type="entry name" value="HLH"/>
    <property type="match status" value="1"/>
</dbReference>
<dbReference type="SUPFAM" id="SSF47459">
    <property type="entry name" value="HLH, helix-loop-helix DNA-binding domain"/>
    <property type="match status" value="1"/>
</dbReference>
<reference evidence="8 9" key="1">
    <citation type="submission" date="2024-01" db="EMBL/GenBank/DDBJ databases">
        <title>The genomes of 5 underutilized Papilionoideae crops provide insights into root nodulation and disease resistanc.</title>
        <authorList>
            <person name="Jiang F."/>
        </authorList>
    </citation>
    <scope>NUCLEOTIDE SEQUENCE [LARGE SCALE GENOMIC DNA]</scope>
    <source>
        <strain evidence="8">JINMINGXINNONG_FW02</strain>
        <tissue evidence="8">Leaves</tissue>
    </source>
</reference>
<feature type="compositionally biased region" description="Polar residues" evidence="6">
    <location>
        <begin position="52"/>
        <end position="70"/>
    </location>
</feature>
<dbReference type="InterPro" id="IPR045843">
    <property type="entry name" value="IND-like"/>
</dbReference>
<keyword evidence="2" id="KW-0805">Transcription regulation</keyword>
<dbReference type="AlphaFoldDB" id="A0AAN9NZ73"/>